<reference evidence="2 3" key="1">
    <citation type="journal article" date="2019" name="Int. J. Syst. Evol. Microbiol.">
        <title>The Global Catalogue of Microorganisms (GCM) 10K type strain sequencing project: providing services to taxonomists for standard genome sequencing and annotation.</title>
        <authorList>
            <consortium name="The Broad Institute Genomics Platform"/>
            <consortium name="The Broad Institute Genome Sequencing Center for Infectious Disease"/>
            <person name="Wu L."/>
            <person name="Ma J."/>
        </authorList>
    </citation>
    <scope>NUCLEOTIDE SEQUENCE [LARGE SCALE GENOMIC DNA]</scope>
    <source>
        <strain evidence="2 3">JCM 10303</strain>
    </source>
</reference>
<dbReference type="EMBL" id="BAAAGS010000006">
    <property type="protein sequence ID" value="GAA0515699.1"/>
    <property type="molecule type" value="Genomic_DNA"/>
</dbReference>
<gene>
    <name evidence="2" type="ORF">GCM10009533_13380</name>
</gene>
<evidence type="ECO:0000256" key="1">
    <source>
        <dbReference type="SAM" id="MobiDB-lite"/>
    </source>
</evidence>
<dbReference type="Proteomes" id="UP001500729">
    <property type="component" value="Unassembled WGS sequence"/>
</dbReference>
<name>A0ABN1CC31_SACER</name>
<proteinExistence type="predicted"/>
<feature type="compositionally biased region" description="Basic and acidic residues" evidence="1">
    <location>
        <begin position="34"/>
        <end position="56"/>
    </location>
</feature>
<feature type="compositionally biased region" description="Basic and acidic residues" evidence="1">
    <location>
        <begin position="1"/>
        <end position="10"/>
    </location>
</feature>
<keyword evidence="3" id="KW-1185">Reference proteome</keyword>
<evidence type="ECO:0000313" key="3">
    <source>
        <dbReference type="Proteomes" id="UP001500729"/>
    </source>
</evidence>
<protein>
    <submittedName>
        <fullName evidence="2">Uncharacterized protein</fullName>
    </submittedName>
</protein>
<organism evidence="2 3">
    <name type="scientific">Saccharopolyspora erythraea</name>
    <name type="common">Streptomyces erythraeus</name>
    <dbReference type="NCBI Taxonomy" id="1836"/>
    <lineage>
        <taxon>Bacteria</taxon>
        <taxon>Bacillati</taxon>
        <taxon>Actinomycetota</taxon>
        <taxon>Actinomycetes</taxon>
        <taxon>Pseudonocardiales</taxon>
        <taxon>Pseudonocardiaceae</taxon>
        <taxon>Saccharopolyspora</taxon>
    </lineage>
</organism>
<feature type="region of interest" description="Disordered" evidence="1">
    <location>
        <begin position="1"/>
        <end position="75"/>
    </location>
</feature>
<feature type="region of interest" description="Disordered" evidence="1">
    <location>
        <begin position="90"/>
        <end position="113"/>
    </location>
</feature>
<accession>A0ABN1CC31</accession>
<sequence>MEISFRERGQHAGADGWRAIPPTGAAQVGGIARNAERTRSGTEEMGARNRPRDPFRNRAGVVGRTAQNGPDPVAEGELPLLVPVAGNAFSGCPRRTGTRSGYPPLTPLSSRSA</sequence>
<evidence type="ECO:0000313" key="2">
    <source>
        <dbReference type="EMBL" id="GAA0515699.1"/>
    </source>
</evidence>
<comment type="caution">
    <text evidence="2">The sequence shown here is derived from an EMBL/GenBank/DDBJ whole genome shotgun (WGS) entry which is preliminary data.</text>
</comment>